<dbReference type="Gene3D" id="2.10.50.30">
    <property type="entry name" value="GPCR, family 3, nine cysteines domain"/>
    <property type="match status" value="1"/>
</dbReference>
<evidence type="ECO:0000256" key="3">
    <source>
        <dbReference type="ARBA" id="ARBA00022692"/>
    </source>
</evidence>
<dbReference type="GO" id="GO:0004930">
    <property type="term" value="F:G protein-coupled receptor activity"/>
    <property type="evidence" value="ECO:0007669"/>
    <property type="project" value="UniProtKB-KW"/>
</dbReference>
<keyword evidence="6 10" id="KW-0472">Membrane</keyword>
<feature type="transmembrane region" description="Helical" evidence="10">
    <location>
        <begin position="565"/>
        <end position="584"/>
    </location>
</feature>
<dbReference type="AlphaFoldDB" id="A0A914C085"/>
<dbReference type="Pfam" id="PF00003">
    <property type="entry name" value="7tm_3"/>
    <property type="match status" value="1"/>
</dbReference>
<dbReference type="GO" id="GO:0005886">
    <property type="term" value="C:plasma membrane"/>
    <property type="evidence" value="ECO:0007669"/>
    <property type="project" value="UniProtKB-SubCell"/>
</dbReference>
<protein>
    <submittedName>
        <fullName evidence="13">G-protein coupled receptors family 3 profile domain-containing protein</fullName>
    </submittedName>
</protein>
<evidence type="ECO:0000256" key="9">
    <source>
        <dbReference type="ARBA" id="ARBA00023224"/>
    </source>
</evidence>
<feature type="transmembrane region" description="Helical" evidence="10">
    <location>
        <begin position="590"/>
        <end position="612"/>
    </location>
</feature>
<feature type="transmembrane region" description="Helical" evidence="10">
    <location>
        <begin position="715"/>
        <end position="733"/>
    </location>
</feature>
<dbReference type="InterPro" id="IPR017978">
    <property type="entry name" value="GPCR_3_C"/>
</dbReference>
<keyword evidence="5" id="KW-0297">G-protein coupled receptor</keyword>
<evidence type="ECO:0000256" key="7">
    <source>
        <dbReference type="ARBA" id="ARBA00023170"/>
    </source>
</evidence>
<evidence type="ECO:0000256" key="8">
    <source>
        <dbReference type="ARBA" id="ARBA00023180"/>
    </source>
</evidence>
<dbReference type="InterPro" id="IPR050726">
    <property type="entry name" value="mGluR"/>
</dbReference>
<keyword evidence="7" id="KW-0675">Receptor</keyword>
<dbReference type="PRINTS" id="PR00248">
    <property type="entry name" value="GPCRMGR"/>
</dbReference>
<dbReference type="InterPro" id="IPR038550">
    <property type="entry name" value="GPCR_3_9-Cys_sf"/>
</dbReference>
<name>A0A914C085_9BILA</name>
<proteinExistence type="predicted"/>
<comment type="subcellular location">
    <subcellularLocation>
        <location evidence="1">Cell membrane</location>
        <topology evidence="1">Multi-pass membrane protein</topology>
    </subcellularLocation>
</comment>
<keyword evidence="9" id="KW-0807">Transducer</keyword>
<evidence type="ECO:0000256" key="5">
    <source>
        <dbReference type="ARBA" id="ARBA00023040"/>
    </source>
</evidence>
<evidence type="ECO:0000256" key="1">
    <source>
        <dbReference type="ARBA" id="ARBA00004651"/>
    </source>
</evidence>
<keyword evidence="2" id="KW-1003">Cell membrane</keyword>
<keyword evidence="12" id="KW-1185">Reference proteome</keyword>
<sequence>MVHKYAVNYVNENVLKKFDLTLNTSQADTCDDPSATLRGTIRLIETTKDGFCDYDNQNEDGNFQQLFNIESKTQMSQPIVAATGVFRGEIGNNINYLLQAFCIPVVASASSSASLDNYISYPYFIRAGSSDTYRAQVILDLIQSQEWFHISIIYDSSSFGIALTNQFKTLIESCSDTNEDDTLFKSPCVEHFYQISFFDNTNSDTVNSQLLSLQYGMNSSTVRVFILFMEGRAINALFGYFSFWHYKSGDFQLILPTTDLEISSFLEYALVVEEHVDPLANLDAIVSNYTLNNTNDGWITEAIMHDNLCCQDCNDSTYSIQCNGSEKIRNIPDYARLEARNVFNAINIIASGLKTVYESKCHDQYNNCHIHNYTGNILLNSMINATFTDERGKEFKLFNRSGTPIYDVFQFYEGNWQTVLFNYNPYRGAEPNLFIRPPIGVPIADLILNESKNCQLTCEMSIPDVRDTCCWTCKKCPENFFVNTSFMNCQNCTTEDTMPNVYLNGCIPMPTPPLFYDPTPEMFVLMGLNAIGCVIVAFSGLYLYKLRETAMVKASTPDLCFMQNFAQILLFIISSFMIPSSSLIVCGATWAISTILLCYTHAIFLIKAIRLSRPLFYVKMHSILSAKQTQVKTSLIILTAIIFVQFLICILWISLRPPKLITGWNKAKYCSSNTELQTIVLMLIPLVLVFVTFLYQRKAGKNRILFQVRQARAGIAGSLCFVVNYAVLLPLMFMEDSPENVKSTILMCIPMLAAW</sequence>
<keyword evidence="4 10" id="KW-1133">Transmembrane helix</keyword>
<evidence type="ECO:0000313" key="13">
    <source>
        <dbReference type="WBParaSite" id="ACRNAN_Path_1415.g5561.t1"/>
    </source>
</evidence>
<dbReference type="Pfam" id="PF01094">
    <property type="entry name" value="ANF_receptor"/>
    <property type="match status" value="1"/>
</dbReference>
<keyword evidence="8" id="KW-0325">Glycoprotein</keyword>
<dbReference type="PANTHER" id="PTHR24060">
    <property type="entry name" value="METABOTROPIC GLUTAMATE RECEPTOR"/>
    <property type="match status" value="1"/>
</dbReference>
<dbReference type="SUPFAM" id="SSF53822">
    <property type="entry name" value="Periplasmic binding protein-like I"/>
    <property type="match status" value="1"/>
</dbReference>
<evidence type="ECO:0000256" key="2">
    <source>
        <dbReference type="ARBA" id="ARBA00022475"/>
    </source>
</evidence>
<evidence type="ECO:0000259" key="11">
    <source>
        <dbReference type="PROSITE" id="PS50259"/>
    </source>
</evidence>
<evidence type="ECO:0000313" key="12">
    <source>
        <dbReference type="Proteomes" id="UP000887540"/>
    </source>
</evidence>
<feature type="transmembrane region" description="Helical" evidence="10">
    <location>
        <begin position="522"/>
        <end position="544"/>
    </location>
</feature>
<dbReference type="Gene3D" id="3.40.50.2300">
    <property type="match status" value="2"/>
</dbReference>
<evidence type="ECO:0000256" key="10">
    <source>
        <dbReference type="SAM" id="Phobius"/>
    </source>
</evidence>
<feature type="transmembrane region" description="Helical" evidence="10">
    <location>
        <begin position="633"/>
        <end position="655"/>
    </location>
</feature>
<dbReference type="PROSITE" id="PS50259">
    <property type="entry name" value="G_PROTEIN_RECEP_F3_4"/>
    <property type="match status" value="1"/>
</dbReference>
<keyword evidence="3 10" id="KW-0812">Transmembrane</keyword>
<evidence type="ECO:0000256" key="6">
    <source>
        <dbReference type="ARBA" id="ARBA00023136"/>
    </source>
</evidence>
<dbReference type="Proteomes" id="UP000887540">
    <property type="component" value="Unplaced"/>
</dbReference>
<accession>A0A914C085</accession>
<dbReference type="InterPro" id="IPR001828">
    <property type="entry name" value="ANF_lig-bd_rcpt"/>
</dbReference>
<feature type="domain" description="G-protein coupled receptors family 3 profile" evidence="11">
    <location>
        <begin position="521"/>
        <end position="658"/>
    </location>
</feature>
<evidence type="ECO:0000256" key="4">
    <source>
        <dbReference type="ARBA" id="ARBA00022989"/>
    </source>
</evidence>
<organism evidence="12 13">
    <name type="scientific">Acrobeloides nanus</name>
    <dbReference type="NCBI Taxonomy" id="290746"/>
    <lineage>
        <taxon>Eukaryota</taxon>
        <taxon>Metazoa</taxon>
        <taxon>Ecdysozoa</taxon>
        <taxon>Nematoda</taxon>
        <taxon>Chromadorea</taxon>
        <taxon>Rhabditida</taxon>
        <taxon>Tylenchina</taxon>
        <taxon>Cephalobomorpha</taxon>
        <taxon>Cephaloboidea</taxon>
        <taxon>Cephalobidae</taxon>
        <taxon>Acrobeloides</taxon>
    </lineage>
</organism>
<reference evidence="13" key="1">
    <citation type="submission" date="2022-11" db="UniProtKB">
        <authorList>
            <consortium name="WormBaseParasite"/>
        </authorList>
    </citation>
    <scope>IDENTIFICATION</scope>
</reference>
<dbReference type="InterPro" id="IPR028082">
    <property type="entry name" value="Peripla_BP_I"/>
</dbReference>
<dbReference type="WBParaSite" id="ACRNAN_Path_1415.g5561.t1">
    <property type="protein sequence ID" value="ACRNAN_Path_1415.g5561.t1"/>
    <property type="gene ID" value="ACRNAN_Path_1415.g5561"/>
</dbReference>
<feature type="transmembrane region" description="Helical" evidence="10">
    <location>
        <begin position="675"/>
        <end position="695"/>
    </location>
</feature>
<dbReference type="InterPro" id="IPR000337">
    <property type="entry name" value="GPCR_3"/>
</dbReference>